<dbReference type="GO" id="GO:0043682">
    <property type="term" value="F:P-type divalent copper transporter activity"/>
    <property type="evidence" value="ECO:0007669"/>
    <property type="project" value="TreeGrafter"/>
</dbReference>
<dbReference type="InterPro" id="IPR023214">
    <property type="entry name" value="HAD_sf"/>
</dbReference>
<sequence length="243" mass="25110">MAGATAPAASEALRALAAPFEAAGRAWSVVRRDGTAIGVLGFDDEIAPGVPEAVRALAEDGIAVVMVTGDHERAARRIADRAGIREVWSRQTPAGKLAVLRRYHDAGGFVAYVGDGINDAPALAAADMGIAIGSGTDVARESSGVVLVRSDFRSVALALRLGRRTVRKVRGNLTWAIGYNAVLLPVAVGALVPWLGLGIYSVLPIVGAVAMGLSSTSVVLNSLSLRWVSLGGDGRRRRVAAPA</sequence>
<dbReference type="PANTHER" id="PTHR43520:SF8">
    <property type="entry name" value="P-TYPE CU(+) TRANSPORTER"/>
    <property type="match status" value="1"/>
</dbReference>
<evidence type="ECO:0000256" key="1">
    <source>
        <dbReference type="ARBA" id="ARBA00022967"/>
    </source>
</evidence>
<keyword evidence="1" id="KW-1278">Translocase</keyword>
<accession>T0Z1L5</accession>
<dbReference type="GO" id="GO:0005507">
    <property type="term" value="F:copper ion binding"/>
    <property type="evidence" value="ECO:0007669"/>
    <property type="project" value="TreeGrafter"/>
</dbReference>
<keyword evidence="2" id="KW-0472">Membrane</keyword>
<comment type="caution">
    <text evidence="3">The sequence shown here is derived from an EMBL/GenBank/DDBJ whole genome shotgun (WGS) entry which is preliminary data.</text>
</comment>
<evidence type="ECO:0000313" key="3">
    <source>
        <dbReference type="EMBL" id="EQD41856.1"/>
    </source>
</evidence>
<dbReference type="InterPro" id="IPR001757">
    <property type="entry name" value="P_typ_ATPase"/>
</dbReference>
<proteinExistence type="predicted"/>
<dbReference type="PANTHER" id="PTHR43520">
    <property type="entry name" value="ATP7, ISOFORM B"/>
    <property type="match status" value="1"/>
</dbReference>
<dbReference type="PRINTS" id="PR00119">
    <property type="entry name" value="CATATPASE"/>
</dbReference>
<dbReference type="GO" id="GO:0055070">
    <property type="term" value="P:copper ion homeostasis"/>
    <property type="evidence" value="ECO:0007669"/>
    <property type="project" value="TreeGrafter"/>
</dbReference>
<dbReference type="GO" id="GO:0005524">
    <property type="term" value="F:ATP binding"/>
    <property type="evidence" value="ECO:0007669"/>
    <property type="project" value="InterPro"/>
</dbReference>
<feature type="transmembrane region" description="Helical" evidence="2">
    <location>
        <begin position="202"/>
        <end position="228"/>
    </location>
</feature>
<organism evidence="3">
    <name type="scientific">mine drainage metagenome</name>
    <dbReference type="NCBI Taxonomy" id="410659"/>
    <lineage>
        <taxon>unclassified sequences</taxon>
        <taxon>metagenomes</taxon>
        <taxon>ecological metagenomes</taxon>
    </lineage>
</organism>
<reference evidence="3" key="2">
    <citation type="journal article" date="2014" name="ISME J.">
        <title>Microbial stratification in low pH oxic and suboxic macroscopic growths along an acid mine drainage.</title>
        <authorList>
            <person name="Mendez-Garcia C."/>
            <person name="Mesa V."/>
            <person name="Sprenger R.R."/>
            <person name="Richter M."/>
            <person name="Diez M.S."/>
            <person name="Solano J."/>
            <person name="Bargiela R."/>
            <person name="Golyshina O.V."/>
            <person name="Manteca A."/>
            <person name="Ramos J.L."/>
            <person name="Gallego J.R."/>
            <person name="Llorente I."/>
            <person name="Martins Dos Santos V.A."/>
            <person name="Jensen O.N."/>
            <person name="Pelaez A.I."/>
            <person name="Sanchez J."/>
            <person name="Ferrer M."/>
        </authorList>
    </citation>
    <scope>NUCLEOTIDE SEQUENCE</scope>
</reference>
<keyword evidence="3" id="KW-0378">Hydrolase</keyword>
<protein>
    <submittedName>
        <fullName evidence="3">ATPase, P-type, K/Mg/Cd/Cu/Zn/Na/Ca/Na/H-transporter</fullName>
        <ecNumber evidence="3">3.6.3.-</ecNumber>
    </submittedName>
</protein>
<reference evidence="3" key="1">
    <citation type="submission" date="2013-08" db="EMBL/GenBank/DDBJ databases">
        <authorList>
            <person name="Mendez C."/>
            <person name="Richter M."/>
            <person name="Ferrer M."/>
            <person name="Sanchez J."/>
        </authorList>
    </citation>
    <scope>NUCLEOTIDE SEQUENCE</scope>
</reference>
<dbReference type="Pfam" id="PF00702">
    <property type="entry name" value="Hydrolase"/>
    <property type="match status" value="1"/>
</dbReference>
<dbReference type="SUPFAM" id="SSF56784">
    <property type="entry name" value="HAD-like"/>
    <property type="match status" value="1"/>
</dbReference>
<dbReference type="GO" id="GO:0016887">
    <property type="term" value="F:ATP hydrolysis activity"/>
    <property type="evidence" value="ECO:0007669"/>
    <property type="project" value="InterPro"/>
</dbReference>
<dbReference type="InterPro" id="IPR036412">
    <property type="entry name" value="HAD-like_sf"/>
</dbReference>
<name>T0Z1L5_9ZZZZ</name>
<keyword evidence="2" id="KW-1133">Transmembrane helix</keyword>
<dbReference type="EMBL" id="AUZY01009487">
    <property type="protein sequence ID" value="EQD41856.1"/>
    <property type="molecule type" value="Genomic_DNA"/>
</dbReference>
<dbReference type="EC" id="3.6.3.-" evidence="3"/>
<gene>
    <name evidence="3" type="ORF">B1B_14340</name>
</gene>
<evidence type="ECO:0000256" key="2">
    <source>
        <dbReference type="SAM" id="Phobius"/>
    </source>
</evidence>
<dbReference type="Gene3D" id="3.40.50.1000">
    <property type="entry name" value="HAD superfamily/HAD-like"/>
    <property type="match status" value="1"/>
</dbReference>
<keyword evidence="2" id="KW-0812">Transmembrane</keyword>
<dbReference type="GO" id="GO:0016020">
    <property type="term" value="C:membrane"/>
    <property type="evidence" value="ECO:0007669"/>
    <property type="project" value="InterPro"/>
</dbReference>
<dbReference type="AlphaFoldDB" id="T0Z1L5"/>
<dbReference type="NCBIfam" id="TIGR01494">
    <property type="entry name" value="ATPase_P-type"/>
    <property type="match status" value="1"/>
</dbReference>
<feature type="transmembrane region" description="Helical" evidence="2">
    <location>
        <begin position="173"/>
        <end position="196"/>
    </location>
</feature>